<dbReference type="SUPFAM" id="SSF54001">
    <property type="entry name" value="Cysteine proteinases"/>
    <property type="match status" value="1"/>
</dbReference>
<dbReference type="SMART" id="SM00460">
    <property type="entry name" value="TGc"/>
    <property type="match status" value="1"/>
</dbReference>
<dbReference type="PANTHER" id="PTHR33490">
    <property type="entry name" value="BLR5614 PROTEIN-RELATED"/>
    <property type="match status" value="1"/>
</dbReference>
<proteinExistence type="predicted"/>
<keyword evidence="3" id="KW-1185">Reference proteome</keyword>
<dbReference type="InterPro" id="IPR002931">
    <property type="entry name" value="Transglutaminase-like"/>
</dbReference>
<dbReference type="Pfam" id="PF08379">
    <property type="entry name" value="Bact_transglu_N"/>
    <property type="match status" value="1"/>
</dbReference>
<dbReference type="OrthoDB" id="9804023at2"/>
<dbReference type="KEGG" id="phr:C6569_06690"/>
<reference evidence="2 3" key="1">
    <citation type="submission" date="2018-03" db="EMBL/GenBank/DDBJ databases">
        <title>Genome sequencing of Phreatobacter sp.</title>
        <authorList>
            <person name="Kim S.-J."/>
            <person name="Heo J."/>
            <person name="Kwon S.-W."/>
        </authorList>
    </citation>
    <scope>NUCLEOTIDE SEQUENCE [LARGE SCALE GENOMIC DNA]</scope>
    <source>
        <strain evidence="2 3">S-12</strain>
    </source>
</reference>
<gene>
    <name evidence="2" type="ORF">C6569_06690</name>
</gene>
<protein>
    <submittedName>
        <fullName evidence="2">Transglutaminase</fullName>
    </submittedName>
</protein>
<evidence type="ECO:0000313" key="2">
    <source>
        <dbReference type="EMBL" id="AVO44770.1"/>
    </source>
</evidence>
<organism evidence="2 3">
    <name type="scientific">Phreatobacter cathodiphilus</name>
    <dbReference type="NCBI Taxonomy" id="1868589"/>
    <lineage>
        <taxon>Bacteria</taxon>
        <taxon>Pseudomonadati</taxon>
        <taxon>Pseudomonadota</taxon>
        <taxon>Alphaproteobacteria</taxon>
        <taxon>Hyphomicrobiales</taxon>
        <taxon>Phreatobacteraceae</taxon>
        <taxon>Phreatobacter</taxon>
    </lineage>
</organism>
<dbReference type="AlphaFoldDB" id="A0A2S0N9D2"/>
<accession>A0A2S0N9D2</accession>
<evidence type="ECO:0000259" key="1">
    <source>
        <dbReference type="SMART" id="SM00460"/>
    </source>
</evidence>
<dbReference type="PANTHER" id="PTHR33490:SF7">
    <property type="entry name" value="BLR2979 PROTEIN"/>
    <property type="match status" value="1"/>
</dbReference>
<dbReference type="EMBL" id="CP027668">
    <property type="protein sequence ID" value="AVO44770.1"/>
    <property type="molecule type" value="Genomic_DNA"/>
</dbReference>
<dbReference type="InterPro" id="IPR013589">
    <property type="entry name" value="Bac_transglu_N"/>
</dbReference>
<dbReference type="Gene3D" id="3.10.620.30">
    <property type="match status" value="1"/>
</dbReference>
<dbReference type="InterPro" id="IPR038765">
    <property type="entry name" value="Papain-like_cys_pep_sf"/>
</dbReference>
<evidence type="ECO:0000313" key="3">
    <source>
        <dbReference type="Proteomes" id="UP000237889"/>
    </source>
</evidence>
<name>A0A2S0N9D2_9HYPH</name>
<dbReference type="Pfam" id="PF01841">
    <property type="entry name" value="Transglut_core"/>
    <property type="match status" value="1"/>
</dbReference>
<sequence>MRYQVRQVTDYTYARPVVFAQHVLRIVPVDRPGQTVARCDIEITPAPAMRRDDTDFFGNRRIFLDFDRPHRSLQIEMRAEITVAGFSRPLPGMDPPWERVRETAFASADMSPASPVHALFPSTYVPRDPAIRAYASASFPPGRPILEAAFDLAKRIQSDFTYAPGATDTSTPAARAFAMRKGVCQDFSHIMISGLRGLGLPAAYVSGFLRTIPPAGQPRLEGADATHAWVSLWCGPALGWWGLDPTNGLIVGEDHIVLAIGRDFVDVAPNGGVVIAAGDHDISVAVDVKPLGA</sequence>
<dbReference type="RefSeq" id="WP_106748111.1">
    <property type="nucleotide sequence ID" value="NZ_CP027668.1"/>
</dbReference>
<feature type="domain" description="Transglutaminase-like" evidence="1">
    <location>
        <begin position="176"/>
        <end position="247"/>
    </location>
</feature>
<dbReference type="Proteomes" id="UP000237889">
    <property type="component" value="Chromosome"/>
</dbReference>